<gene>
    <name evidence="1" type="ORF">JOC83_000768</name>
</gene>
<dbReference type="Gene3D" id="3.20.20.140">
    <property type="entry name" value="Metal-dependent hydrolases"/>
    <property type="match status" value="1"/>
</dbReference>
<organism evidence="1 2">
    <name type="scientific">Priestia iocasae</name>
    <dbReference type="NCBI Taxonomy" id="2291674"/>
    <lineage>
        <taxon>Bacteria</taxon>
        <taxon>Bacillati</taxon>
        <taxon>Bacillota</taxon>
        <taxon>Bacilli</taxon>
        <taxon>Bacillales</taxon>
        <taxon>Bacillaceae</taxon>
        <taxon>Priestia</taxon>
    </lineage>
</organism>
<dbReference type="PANTHER" id="PTHR10443">
    <property type="entry name" value="MICROSOMAL DIPEPTIDASE"/>
    <property type="match status" value="1"/>
</dbReference>
<name>A0ABS2QR65_9BACI</name>
<dbReference type="Pfam" id="PF01244">
    <property type="entry name" value="Peptidase_M19"/>
    <property type="match status" value="1"/>
</dbReference>
<dbReference type="Proteomes" id="UP000809829">
    <property type="component" value="Unassembled WGS sequence"/>
</dbReference>
<protein>
    <submittedName>
        <fullName evidence="1">Membrane dipeptidase</fullName>
        <ecNumber evidence="1">3.4.13.19</ecNumber>
    </submittedName>
</protein>
<keyword evidence="2" id="KW-1185">Reference proteome</keyword>
<accession>A0ABS2QR65</accession>
<keyword evidence="1" id="KW-0224">Dipeptidase</keyword>
<evidence type="ECO:0000313" key="1">
    <source>
        <dbReference type="EMBL" id="MBM7701942.1"/>
    </source>
</evidence>
<dbReference type="CDD" id="cd01301">
    <property type="entry name" value="rDP_like"/>
    <property type="match status" value="1"/>
</dbReference>
<comment type="caution">
    <text evidence="1">The sequence shown here is derived from an EMBL/GenBank/DDBJ whole genome shotgun (WGS) entry which is preliminary data.</text>
</comment>
<dbReference type="GO" id="GO:0016805">
    <property type="term" value="F:dipeptidase activity"/>
    <property type="evidence" value="ECO:0007669"/>
    <property type="project" value="UniProtKB-KW"/>
</dbReference>
<keyword evidence="1" id="KW-0378">Hydrolase</keyword>
<dbReference type="EC" id="3.4.13.19" evidence="1"/>
<dbReference type="EMBL" id="JAFBFC010000001">
    <property type="protein sequence ID" value="MBM7701942.1"/>
    <property type="molecule type" value="Genomic_DNA"/>
</dbReference>
<dbReference type="InterPro" id="IPR008257">
    <property type="entry name" value="Pept_M19"/>
</dbReference>
<dbReference type="InterPro" id="IPR032466">
    <property type="entry name" value="Metal_Hydrolase"/>
</dbReference>
<keyword evidence="1" id="KW-0645">Protease</keyword>
<dbReference type="SUPFAM" id="SSF51556">
    <property type="entry name" value="Metallo-dependent hydrolases"/>
    <property type="match status" value="1"/>
</dbReference>
<reference evidence="1 2" key="1">
    <citation type="submission" date="2021-01" db="EMBL/GenBank/DDBJ databases">
        <title>Genomic Encyclopedia of Type Strains, Phase IV (KMG-IV): sequencing the most valuable type-strain genomes for metagenomic binning, comparative biology and taxonomic classification.</title>
        <authorList>
            <person name="Goeker M."/>
        </authorList>
    </citation>
    <scope>NUCLEOTIDE SEQUENCE [LARGE SCALE GENOMIC DNA]</scope>
    <source>
        <strain evidence="1 2">DSM 104297</strain>
    </source>
</reference>
<dbReference type="PANTHER" id="PTHR10443:SF12">
    <property type="entry name" value="DIPEPTIDASE"/>
    <property type="match status" value="1"/>
</dbReference>
<sequence length="305" mass="34634">MMIFDAHCDVLMKIWLNKYISFQQDPSLHVTYKEMERVGAKIQLFAIYIPEGVPVEQRFDVALEMIQLFHLSILSMPNMKFIQSRKDVNQLKENEIGAVLTLEGCDAIGQSIVRLQTLIRLGVRSVGLTWNYANNVADGILEERGAGLSTFGKEVVSENNKANIWTDVSHVSVRGFWDVMERAEYVIASHSNAYNLCAHPRNLQDDQISALIKKNGVIGITFVPEFLSSTADATIQDVLNHLEYVCSLGGEHHVGFGSDFDGIDKTVKGLHSYRNYEQLINELYKHYSSTQVQNFLYYNFVKRLC</sequence>
<evidence type="ECO:0000313" key="2">
    <source>
        <dbReference type="Proteomes" id="UP000809829"/>
    </source>
</evidence>
<dbReference type="PROSITE" id="PS51365">
    <property type="entry name" value="RENAL_DIPEPTIDASE_2"/>
    <property type="match status" value="1"/>
</dbReference>
<proteinExistence type="predicted"/>